<dbReference type="GO" id="GO:0000978">
    <property type="term" value="F:RNA polymerase II cis-regulatory region sequence-specific DNA binding"/>
    <property type="evidence" value="ECO:0007669"/>
    <property type="project" value="TreeGrafter"/>
</dbReference>
<feature type="domain" description="C2H2-type" evidence="15">
    <location>
        <begin position="671"/>
        <end position="698"/>
    </location>
</feature>
<dbReference type="FunFam" id="3.30.160.60:FF:001049">
    <property type="entry name" value="zinc finger protein 319"/>
    <property type="match status" value="1"/>
</dbReference>
<dbReference type="Pfam" id="PF00096">
    <property type="entry name" value="zf-C2H2"/>
    <property type="match status" value="12"/>
</dbReference>
<feature type="domain" description="C2H2-type" evidence="15">
    <location>
        <begin position="163"/>
        <end position="190"/>
    </location>
</feature>
<evidence type="ECO:0000256" key="12">
    <source>
        <dbReference type="ARBA" id="ARBA00023242"/>
    </source>
</evidence>
<feature type="domain" description="C2H2-type" evidence="15">
    <location>
        <begin position="274"/>
        <end position="301"/>
    </location>
</feature>
<keyword evidence="9" id="KW-0805">Transcription regulation</keyword>
<keyword evidence="11" id="KW-0804">Transcription</keyword>
<gene>
    <name evidence="16" type="ORF">OCBIM_22035312mg</name>
</gene>
<evidence type="ECO:0000256" key="10">
    <source>
        <dbReference type="ARBA" id="ARBA00023125"/>
    </source>
</evidence>
<proteinExistence type="predicted"/>
<evidence type="ECO:0000256" key="13">
    <source>
        <dbReference type="PROSITE-ProRule" id="PRU00042"/>
    </source>
</evidence>
<dbReference type="KEGG" id="obi:106877558"/>
<feature type="domain" description="C2H2-type" evidence="15">
    <location>
        <begin position="615"/>
        <end position="642"/>
    </location>
</feature>
<keyword evidence="10" id="KW-0238">DNA-binding</keyword>
<dbReference type="FunFam" id="3.30.160.60:FF:000624">
    <property type="entry name" value="zinc finger protein 697"/>
    <property type="match status" value="1"/>
</dbReference>
<dbReference type="Gene3D" id="3.30.160.60">
    <property type="entry name" value="Classic Zinc Finger"/>
    <property type="match status" value="15"/>
</dbReference>
<dbReference type="PROSITE" id="PS50157">
    <property type="entry name" value="ZINC_FINGER_C2H2_2"/>
    <property type="match status" value="15"/>
</dbReference>
<dbReference type="FunFam" id="3.30.160.60:FF:000690">
    <property type="entry name" value="Zinc finger protein 354C"/>
    <property type="match status" value="1"/>
</dbReference>
<keyword evidence="8" id="KW-0832">Ubl conjugation</keyword>
<evidence type="ECO:0000313" key="16">
    <source>
        <dbReference type="EMBL" id="KOF75055.1"/>
    </source>
</evidence>
<dbReference type="FunFam" id="3.30.160.60:FF:000110">
    <property type="entry name" value="Zinc finger protein-like"/>
    <property type="match status" value="1"/>
</dbReference>
<reference evidence="16" key="1">
    <citation type="submission" date="2015-07" db="EMBL/GenBank/DDBJ databases">
        <title>MeaNS - Measles Nucleotide Surveillance Program.</title>
        <authorList>
            <person name="Tran T."/>
            <person name="Druce J."/>
        </authorList>
    </citation>
    <scope>NUCLEOTIDE SEQUENCE</scope>
    <source>
        <strain evidence="16">UCB-OBI-ISO-001</strain>
        <tissue evidence="16">Gonad</tissue>
    </source>
</reference>
<evidence type="ECO:0000256" key="8">
    <source>
        <dbReference type="ARBA" id="ARBA00022843"/>
    </source>
</evidence>
<feature type="domain" description="C2H2-type" evidence="15">
    <location>
        <begin position="246"/>
        <end position="273"/>
    </location>
</feature>
<feature type="domain" description="C2H2-type" evidence="15">
    <location>
        <begin position="587"/>
        <end position="614"/>
    </location>
</feature>
<dbReference type="EMBL" id="KQ422351">
    <property type="protein sequence ID" value="KOF75055.1"/>
    <property type="molecule type" value="Genomic_DNA"/>
</dbReference>
<organism evidence="16">
    <name type="scientific">Octopus bimaculoides</name>
    <name type="common">California two-spotted octopus</name>
    <dbReference type="NCBI Taxonomy" id="37653"/>
    <lineage>
        <taxon>Eukaryota</taxon>
        <taxon>Metazoa</taxon>
        <taxon>Spiralia</taxon>
        <taxon>Lophotrochozoa</taxon>
        <taxon>Mollusca</taxon>
        <taxon>Cephalopoda</taxon>
        <taxon>Coleoidea</taxon>
        <taxon>Octopodiformes</taxon>
        <taxon>Octopoda</taxon>
        <taxon>Incirrata</taxon>
        <taxon>Octopodidae</taxon>
        <taxon>Octopus</taxon>
    </lineage>
</organism>
<dbReference type="InterPro" id="IPR036236">
    <property type="entry name" value="Znf_C2H2_sf"/>
</dbReference>
<dbReference type="PROSITE" id="PS00028">
    <property type="entry name" value="ZINC_FINGER_C2H2_1"/>
    <property type="match status" value="15"/>
</dbReference>
<feature type="domain" description="C2H2-type" evidence="15">
    <location>
        <begin position="699"/>
        <end position="726"/>
    </location>
</feature>
<dbReference type="GO" id="GO:0000981">
    <property type="term" value="F:DNA-binding transcription factor activity, RNA polymerase II-specific"/>
    <property type="evidence" value="ECO:0007669"/>
    <property type="project" value="TreeGrafter"/>
</dbReference>
<dbReference type="InterPro" id="IPR013087">
    <property type="entry name" value="Znf_C2H2_type"/>
</dbReference>
<protein>
    <recommendedName>
        <fullName evidence="15">C2H2-type domain-containing protein</fullName>
    </recommendedName>
</protein>
<dbReference type="OrthoDB" id="10277415at2759"/>
<evidence type="ECO:0000256" key="14">
    <source>
        <dbReference type="SAM" id="MobiDB-lite"/>
    </source>
</evidence>
<feature type="domain" description="C2H2-type" evidence="15">
    <location>
        <begin position="404"/>
        <end position="431"/>
    </location>
</feature>
<dbReference type="FunFam" id="3.30.160.60:FF:000338">
    <property type="entry name" value="zinc finger protein 383"/>
    <property type="match status" value="1"/>
</dbReference>
<dbReference type="FunFam" id="3.30.160.60:FF:000264">
    <property type="entry name" value="Zinc finger protein 236"/>
    <property type="match status" value="1"/>
</dbReference>
<feature type="domain" description="C2H2-type" evidence="15">
    <location>
        <begin position="643"/>
        <end position="670"/>
    </location>
</feature>
<evidence type="ECO:0000256" key="9">
    <source>
        <dbReference type="ARBA" id="ARBA00023015"/>
    </source>
</evidence>
<evidence type="ECO:0000256" key="3">
    <source>
        <dbReference type="ARBA" id="ARBA00022553"/>
    </source>
</evidence>
<dbReference type="GO" id="GO:0008270">
    <property type="term" value="F:zinc ion binding"/>
    <property type="evidence" value="ECO:0007669"/>
    <property type="project" value="UniProtKB-KW"/>
</dbReference>
<dbReference type="FunFam" id="3.30.160.60:FF:000325">
    <property type="entry name" value="ZFP90 zinc finger protein"/>
    <property type="match status" value="1"/>
</dbReference>
<feature type="domain" description="C2H2-type" evidence="15">
    <location>
        <begin position="376"/>
        <end position="403"/>
    </location>
</feature>
<dbReference type="PANTHER" id="PTHR24384">
    <property type="entry name" value="FINGER PUTATIVE TRANSCRIPTION FACTOR FAMILY-RELATED"/>
    <property type="match status" value="1"/>
</dbReference>
<keyword evidence="7" id="KW-0862">Zinc</keyword>
<accession>A0A0L8GET6</accession>
<evidence type="ECO:0000259" key="15">
    <source>
        <dbReference type="PROSITE" id="PS50157"/>
    </source>
</evidence>
<dbReference type="EMBL" id="KQ422351">
    <property type="protein sequence ID" value="KOF75056.1"/>
    <property type="molecule type" value="Genomic_DNA"/>
</dbReference>
<keyword evidence="5" id="KW-0677">Repeat</keyword>
<evidence type="ECO:0000256" key="6">
    <source>
        <dbReference type="ARBA" id="ARBA00022771"/>
    </source>
</evidence>
<dbReference type="FunFam" id="3.30.160.60:FF:000100">
    <property type="entry name" value="Zinc finger 45-like"/>
    <property type="match status" value="1"/>
</dbReference>
<evidence type="ECO:0000256" key="1">
    <source>
        <dbReference type="ARBA" id="ARBA00004123"/>
    </source>
</evidence>
<sequence>MNEQSENCQVCCNASYKQTKKLSPDINPYKCGICLKGFPKLSLLAKHVKLDNCRDNVIDCNLCNESFDHPSLPLSHPPAQPSPCLMECTRPNKPNNCCNVILNNRNPKQSPCCKKSPLTKKQNQLVSGNNNNNNNNNMVNECFKTSTISRRNMNGNVSRTKPFKCKICFKSFPKASILANHTKSHTKDKSFKCDIYNKNIESTNFTRYENNHSSGKVFSCNICHKAFSQSSNLTTHKRVHSGERPFQCYICNKAFTESGNLRRHMRIHSGERPFKCDICEKPFSQLSHVAKHRSTHFKMKHFKTKTHNGKNRMKANNGANKPNPRPGRRRQVSSNVIKIYSPSGKICYKCAICEKVFKESGNLTRHFRTHTGERPFHCSICYKSFSQASHVHKHMKTHSVDKPFSCELCPKSFSNFDSLYEHVKIHSGLDVEEQAKIDILSPANIEETAVATVMALEESKDSLEAIKPILLQPEYDVASLQPNPTSGIIEDSANQILIQEPLTQQYLNSNLPPELGLLPDIPSVPKSSSVFECHICQKTFSQYCFLTRHSKIHLKLKPYKCKTCGKAFTESGNLSRHMRIHSGERPYKCSVCSKAFSQATHLQKHMNTHTTDKSHCCHFCQATFRLSADLTKHLKIHCQEKQYQCHICNKVFTESGSLSRHMRIHSGSRPYQCEVCDKSFFQSCVLNKHKRIHSEDKPFKCEICRKAFTESGNLTRHYRTHTGEKPYRCNICNKPFSQASHVNKHMRTHPESQYFQQDFTCSTLLEESDPYSNMSLIEEMMASTDTGANHEGPVTPENLAAQYTDLSRHVRFYADSKMCKCTNCNTSFTISQYTEHINTCLASAPNIVKTDSNTNELKPENCDGGGSVTGDAVLNIKTALNVLKNQQENTTKENILPEDSNCIPDITTNNGCNDEAGSTQPPPVTVKTESM</sequence>
<dbReference type="GO" id="GO:0005634">
    <property type="term" value="C:nucleus"/>
    <property type="evidence" value="ECO:0007669"/>
    <property type="project" value="UniProtKB-SubCell"/>
</dbReference>
<keyword evidence="12" id="KW-0539">Nucleus</keyword>
<dbReference type="FunFam" id="3.30.160.60:FF:000744">
    <property type="entry name" value="zinc finger E-box-binding homeobox 1"/>
    <property type="match status" value="3"/>
</dbReference>
<dbReference type="SUPFAM" id="SSF57667">
    <property type="entry name" value="beta-beta-alpha zinc fingers"/>
    <property type="match status" value="10"/>
</dbReference>
<feature type="region of interest" description="Disordered" evidence="14">
    <location>
        <begin position="305"/>
        <end position="332"/>
    </location>
</feature>
<dbReference type="PANTHER" id="PTHR24384:SF189">
    <property type="entry name" value="C2H2-TYPE DOMAIN-CONTAINING PROTEIN-RELATED"/>
    <property type="match status" value="1"/>
</dbReference>
<keyword evidence="6 13" id="KW-0863">Zinc-finger</keyword>
<keyword evidence="3" id="KW-0597">Phosphoprotein</keyword>
<dbReference type="InterPro" id="IPR050752">
    <property type="entry name" value="C2H2-ZF_domain"/>
</dbReference>
<evidence type="ECO:0000256" key="4">
    <source>
        <dbReference type="ARBA" id="ARBA00022723"/>
    </source>
</evidence>
<dbReference type="FunFam" id="3.30.160.60:FF:000557">
    <property type="entry name" value="zinc finger and SCAN domain-containing protein 29"/>
    <property type="match status" value="1"/>
</dbReference>
<dbReference type="EMBL" id="KQ422351">
    <property type="protein sequence ID" value="KOF75054.1"/>
    <property type="molecule type" value="Genomic_DNA"/>
</dbReference>
<feature type="domain" description="C2H2-type" evidence="15">
    <location>
        <begin position="559"/>
        <end position="586"/>
    </location>
</feature>
<keyword evidence="4" id="KW-0479">Metal-binding</keyword>
<feature type="domain" description="C2H2-type" evidence="15">
    <location>
        <begin position="531"/>
        <end position="558"/>
    </location>
</feature>
<comment type="subcellular location">
    <subcellularLocation>
        <location evidence="1">Nucleus</location>
    </subcellularLocation>
</comment>
<evidence type="ECO:0000256" key="5">
    <source>
        <dbReference type="ARBA" id="ARBA00022737"/>
    </source>
</evidence>
<feature type="domain" description="C2H2-type" evidence="15">
    <location>
        <begin position="218"/>
        <end position="245"/>
    </location>
</feature>
<evidence type="ECO:0000256" key="7">
    <source>
        <dbReference type="ARBA" id="ARBA00022833"/>
    </source>
</evidence>
<dbReference type="SMART" id="SM00355">
    <property type="entry name" value="ZnF_C2H2"/>
    <property type="match status" value="16"/>
</dbReference>
<evidence type="ECO:0000256" key="11">
    <source>
        <dbReference type="ARBA" id="ARBA00023163"/>
    </source>
</evidence>
<evidence type="ECO:0000256" key="2">
    <source>
        <dbReference type="ARBA" id="ARBA00022499"/>
    </source>
</evidence>
<feature type="region of interest" description="Disordered" evidence="14">
    <location>
        <begin position="911"/>
        <end position="931"/>
    </location>
</feature>
<keyword evidence="2" id="KW-1017">Isopeptide bond</keyword>
<feature type="domain" description="C2H2-type" evidence="15">
    <location>
        <begin position="348"/>
        <end position="375"/>
    </location>
</feature>
<feature type="domain" description="C2H2-type" evidence="15">
    <location>
        <begin position="727"/>
        <end position="754"/>
    </location>
</feature>
<dbReference type="AlphaFoldDB" id="A0A0L8GET6"/>
<name>A0A0L8GET6_OCTBM</name>